<evidence type="ECO:0000313" key="1">
    <source>
        <dbReference type="EMBL" id="OWA55051.1"/>
    </source>
</evidence>
<organism evidence="1 2">
    <name type="scientific">Hypsibius exemplaris</name>
    <name type="common">Freshwater tardigrade</name>
    <dbReference type="NCBI Taxonomy" id="2072580"/>
    <lineage>
        <taxon>Eukaryota</taxon>
        <taxon>Metazoa</taxon>
        <taxon>Ecdysozoa</taxon>
        <taxon>Tardigrada</taxon>
        <taxon>Eutardigrada</taxon>
        <taxon>Parachela</taxon>
        <taxon>Hypsibioidea</taxon>
        <taxon>Hypsibiidae</taxon>
        <taxon>Hypsibius</taxon>
    </lineage>
</organism>
<proteinExistence type="predicted"/>
<dbReference type="AlphaFoldDB" id="A0A9X6NLM7"/>
<keyword evidence="2" id="KW-1185">Reference proteome</keyword>
<reference evidence="2" key="1">
    <citation type="submission" date="2017-01" db="EMBL/GenBank/DDBJ databases">
        <title>Comparative genomics of anhydrobiosis in the tardigrade Hypsibius dujardini.</title>
        <authorList>
            <person name="Yoshida Y."/>
            <person name="Koutsovoulos G."/>
            <person name="Laetsch D."/>
            <person name="Stevens L."/>
            <person name="Kumar S."/>
            <person name="Horikawa D."/>
            <person name="Ishino K."/>
            <person name="Komine S."/>
            <person name="Tomita M."/>
            <person name="Blaxter M."/>
            <person name="Arakawa K."/>
        </authorList>
    </citation>
    <scope>NUCLEOTIDE SEQUENCE [LARGE SCALE GENOMIC DNA]</scope>
    <source>
        <strain evidence="2">Z151</strain>
    </source>
</reference>
<evidence type="ECO:0000313" key="2">
    <source>
        <dbReference type="Proteomes" id="UP000192578"/>
    </source>
</evidence>
<dbReference type="Proteomes" id="UP000192578">
    <property type="component" value="Unassembled WGS sequence"/>
</dbReference>
<comment type="caution">
    <text evidence="1">The sequence shown here is derived from an EMBL/GenBank/DDBJ whole genome shotgun (WGS) entry which is preliminary data.</text>
</comment>
<dbReference type="EMBL" id="MTYJ01000520">
    <property type="protein sequence ID" value="OWA55051.1"/>
    <property type="molecule type" value="Genomic_DNA"/>
</dbReference>
<sequence length="121" mass="13175">MAQPHSTSSSACVLSDSFIAVKFLLHPMDLDWLGHLQSSPHGGDSEVLTSRSCPAPPSARTPVMLVLAKRAPPRQLEGRLLPRLVNSTAELAESLTVDIQRNSGIESLQDVFAEFLKKQQD</sequence>
<gene>
    <name evidence="1" type="ORF">BV898_19436</name>
</gene>
<name>A0A9X6NLM7_HYPEX</name>
<accession>A0A9X6NLM7</accession>
<protein>
    <submittedName>
        <fullName evidence="1">Uncharacterized protein</fullName>
    </submittedName>
</protein>